<protein>
    <submittedName>
        <fullName evidence="1">Uncharacterized protein</fullName>
    </submittedName>
</protein>
<keyword evidence="2" id="KW-1185">Reference proteome</keyword>
<evidence type="ECO:0000313" key="1">
    <source>
        <dbReference type="EMBL" id="GFQ82011.1"/>
    </source>
</evidence>
<name>A0A8X6KRV8_TRICU</name>
<dbReference type="Proteomes" id="UP000887116">
    <property type="component" value="Unassembled WGS sequence"/>
</dbReference>
<dbReference type="AlphaFoldDB" id="A0A8X6KRV8"/>
<sequence>MPSASIDSNVTRQFLVPHYSSSLACKLPPVCLHFTNMNIDSPESPFRFCFRLISTSRVPLLHERYLTSSLLHTHPPPFHLRFLSCFPVIEPTVQGISPGMRRASPVALYVLLPCHHYTPLK</sequence>
<evidence type="ECO:0000313" key="2">
    <source>
        <dbReference type="Proteomes" id="UP000887116"/>
    </source>
</evidence>
<reference evidence="1" key="1">
    <citation type="submission" date="2020-07" db="EMBL/GenBank/DDBJ databases">
        <title>Multicomponent nature underlies the extraordinary mechanical properties of spider dragline silk.</title>
        <authorList>
            <person name="Kono N."/>
            <person name="Nakamura H."/>
            <person name="Mori M."/>
            <person name="Yoshida Y."/>
            <person name="Ohtoshi R."/>
            <person name="Malay A.D."/>
            <person name="Moran D.A.P."/>
            <person name="Tomita M."/>
            <person name="Numata K."/>
            <person name="Arakawa K."/>
        </authorList>
    </citation>
    <scope>NUCLEOTIDE SEQUENCE</scope>
</reference>
<proteinExistence type="predicted"/>
<accession>A0A8X6KRV8</accession>
<dbReference type="EMBL" id="BMAO01012528">
    <property type="protein sequence ID" value="GFQ82011.1"/>
    <property type="molecule type" value="Genomic_DNA"/>
</dbReference>
<organism evidence="1 2">
    <name type="scientific">Trichonephila clavata</name>
    <name type="common">Joro spider</name>
    <name type="synonym">Nephila clavata</name>
    <dbReference type="NCBI Taxonomy" id="2740835"/>
    <lineage>
        <taxon>Eukaryota</taxon>
        <taxon>Metazoa</taxon>
        <taxon>Ecdysozoa</taxon>
        <taxon>Arthropoda</taxon>
        <taxon>Chelicerata</taxon>
        <taxon>Arachnida</taxon>
        <taxon>Araneae</taxon>
        <taxon>Araneomorphae</taxon>
        <taxon>Entelegynae</taxon>
        <taxon>Araneoidea</taxon>
        <taxon>Nephilidae</taxon>
        <taxon>Trichonephila</taxon>
    </lineage>
</organism>
<comment type="caution">
    <text evidence="1">The sequence shown here is derived from an EMBL/GenBank/DDBJ whole genome shotgun (WGS) entry which is preliminary data.</text>
</comment>
<gene>
    <name evidence="1" type="ORF">TNCT_519321</name>
</gene>